<evidence type="ECO:0000259" key="8">
    <source>
        <dbReference type="PROSITE" id="PS52035"/>
    </source>
</evidence>
<organism evidence="9 10">
    <name type="scientific">Chondromyces crocatus</name>
    <dbReference type="NCBI Taxonomy" id="52"/>
    <lineage>
        <taxon>Bacteria</taxon>
        <taxon>Pseudomonadati</taxon>
        <taxon>Myxococcota</taxon>
        <taxon>Polyangia</taxon>
        <taxon>Polyangiales</taxon>
        <taxon>Polyangiaceae</taxon>
        <taxon>Chondromyces</taxon>
    </lineage>
</organism>
<dbReference type="Proteomes" id="UP000067626">
    <property type="component" value="Chromosome"/>
</dbReference>
<dbReference type="Pfam" id="PF00246">
    <property type="entry name" value="Peptidase_M14"/>
    <property type="match status" value="2"/>
</dbReference>
<dbReference type="STRING" id="52.CMC5_030890"/>
<proteinExistence type="inferred from homology"/>
<dbReference type="CDD" id="cd06905">
    <property type="entry name" value="M14-like"/>
    <property type="match status" value="1"/>
</dbReference>
<keyword evidence="5" id="KW-0862">Zinc</keyword>
<comment type="cofactor">
    <cofactor evidence="1">
        <name>Zn(2+)</name>
        <dbReference type="ChEBI" id="CHEBI:29105"/>
    </cofactor>
</comment>
<comment type="similarity">
    <text evidence="2 7">Belongs to the peptidase M14 family.</text>
</comment>
<reference evidence="9 10" key="1">
    <citation type="submission" date="2015-07" db="EMBL/GenBank/DDBJ databases">
        <title>Genome analysis of myxobacterium Chondromyces crocatus Cm c5 reveals a high potential for natural compound synthesis and the genetic basis for the loss of fruiting body formation.</title>
        <authorList>
            <person name="Zaburannyi N."/>
            <person name="Bunk B."/>
            <person name="Maier J."/>
            <person name="Overmann J."/>
            <person name="Mueller R."/>
        </authorList>
    </citation>
    <scope>NUCLEOTIDE SEQUENCE [LARGE SCALE GENOMIC DNA]</scope>
    <source>
        <strain evidence="9 10">Cm c5</strain>
    </source>
</reference>
<dbReference type="SUPFAM" id="SSF53187">
    <property type="entry name" value="Zn-dependent exopeptidases"/>
    <property type="match status" value="1"/>
</dbReference>
<keyword evidence="6" id="KW-0482">Metalloprotease</keyword>
<dbReference type="Gene3D" id="3.40.630.10">
    <property type="entry name" value="Zn peptidases"/>
    <property type="match status" value="1"/>
</dbReference>
<dbReference type="PANTHER" id="PTHR11705:SF143">
    <property type="entry name" value="SLL0236 PROTEIN"/>
    <property type="match status" value="1"/>
</dbReference>
<feature type="domain" description="Peptidase M14" evidence="8">
    <location>
        <begin position="34"/>
        <end position="392"/>
    </location>
</feature>
<evidence type="ECO:0000313" key="9">
    <source>
        <dbReference type="EMBL" id="AKT38942.1"/>
    </source>
</evidence>
<keyword evidence="4" id="KW-0378">Hydrolase</keyword>
<dbReference type="EMBL" id="CP012159">
    <property type="protein sequence ID" value="AKT38942.1"/>
    <property type="molecule type" value="Genomic_DNA"/>
</dbReference>
<gene>
    <name evidence="9" type="ORF">CMC5_030890</name>
</gene>
<evidence type="ECO:0000256" key="2">
    <source>
        <dbReference type="ARBA" id="ARBA00005988"/>
    </source>
</evidence>
<feature type="active site" description="Proton donor/acceptor" evidence="7">
    <location>
        <position position="372"/>
    </location>
</feature>
<dbReference type="KEGG" id="ccro:CMC5_030890"/>
<dbReference type="SMART" id="SM00631">
    <property type="entry name" value="Zn_pept"/>
    <property type="match status" value="1"/>
</dbReference>
<dbReference type="GO" id="GO:0008270">
    <property type="term" value="F:zinc ion binding"/>
    <property type="evidence" value="ECO:0007669"/>
    <property type="project" value="InterPro"/>
</dbReference>
<evidence type="ECO:0000256" key="1">
    <source>
        <dbReference type="ARBA" id="ARBA00001947"/>
    </source>
</evidence>
<evidence type="ECO:0000256" key="4">
    <source>
        <dbReference type="ARBA" id="ARBA00022801"/>
    </source>
</evidence>
<dbReference type="GO" id="GO:0006508">
    <property type="term" value="P:proteolysis"/>
    <property type="evidence" value="ECO:0007669"/>
    <property type="project" value="UniProtKB-KW"/>
</dbReference>
<evidence type="ECO:0000256" key="3">
    <source>
        <dbReference type="ARBA" id="ARBA00022670"/>
    </source>
</evidence>
<evidence type="ECO:0000256" key="7">
    <source>
        <dbReference type="PROSITE-ProRule" id="PRU01379"/>
    </source>
</evidence>
<evidence type="ECO:0000256" key="6">
    <source>
        <dbReference type="ARBA" id="ARBA00023049"/>
    </source>
</evidence>
<evidence type="ECO:0000313" key="10">
    <source>
        <dbReference type="Proteomes" id="UP000067626"/>
    </source>
</evidence>
<dbReference type="InterPro" id="IPR000834">
    <property type="entry name" value="Peptidase_M14"/>
</dbReference>
<evidence type="ECO:0000256" key="5">
    <source>
        <dbReference type="ARBA" id="ARBA00022833"/>
    </source>
</evidence>
<dbReference type="PANTHER" id="PTHR11705">
    <property type="entry name" value="PROTEASE FAMILY M14 CARBOXYPEPTIDASE A,B"/>
    <property type="match status" value="1"/>
</dbReference>
<protein>
    <submittedName>
        <fullName evidence="9">Peptidase M14</fullName>
    </submittedName>
</protein>
<dbReference type="PROSITE" id="PS52035">
    <property type="entry name" value="PEPTIDASE_M14"/>
    <property type="match status" value="1"/>
</dbReference>
<accession>A0A0K1EE18</accession>
<sequence length="593" mass="66254">MRHGPGMHDRDPSARSGASSVALLDDLSVGFRGRYVAYDALTRQVQAWAKAFPGLVRLTSLVTTPEGRELWLLTIGPEPDRIRPAAWVDGNMHASEYSGTSVALAIAEDVLRAHLDPTRMLHDLPQHLVDIVRQDVLLYVLPRLSPDGAERVIGTDAYVRSVPRDGRLGRAAPYWRHADVDGDGKARLMRKEDPAGDFVASQDVAGLMLPRRIEDPGPFYALYPEGFIEGWDGFTVPMPSYLSDNETDLNRNFPYGWAPEPRQWGAGPYAASEPEARAVTEFAVKHPNIFAWLNLHTFGGVFIRPSGDRSDKKMDQADLELYLQLGEWAEQVVGYPMVSMFEEFTYEPDTPLSGDLCTFAYAQRGAVSMVCELWDFWKQSGVEVLRPFVWNYQRRTRADLIQIGRWDREHNQGRLLGRWRSFDHPQLGPVEIGGYDPFESIVNPPPERLSELCEQQARFFLRLAALAPRLRLARVETTVIGEGLTRLEATVENVGFLPTYVLSSSRGLPWNEPVQAEIALEPGVELVSGEVTQQVGHLGGWGGYQKSSVPYMARTSGTTPRHKVSWVVRGRGGVVLRARSVRVGQVEARVALT</sequence>
<dbReference type="GO" id="GO:0004181">
    <property type="term" value="F:metallocarboxypeptidase activity"/>
    <property type="evidence" value="ECO:0007669"/>
    <property type="project" value="InterPro"/>
</dbReference>
<keyword evidence="10" id="KW-1185">Reference proteome</keyword>
<name>A0A0K1EE18_CHOCO</name>
<dbReference type="AlphaFoldDB" id="A0A0K1EE18"/>
<dbReference type="GO" id="GO:0005615">
    <property type="term" value="C:extracellular space"/>
    <property type="evidence" value="ECO:0007669"/>
    <property type="project" value="TreeGrafter"/>
</dbReference>
<keyword evidence="3" id="KW-0645">Protease</keyword>